<name>A0A8S5Q9L2_9CAUD</name>
<protein>
    <submittedName>
        <fullName evidence="1">Repressor protein C2</fullName>
    </submittedName>
</protein>
<dbReference type="EMBL" id="BK015605">
    <property type="protein sequence ID" value="DAE15445.1"/>
    <property type="molecule type" value="Genomic_DNA"/>
</dbReference>
<evidence type="ECO:0000313" key="1">
    <source>
        <dbReference type="EMBL" id="DAE15445.1"/>
    </source>
</evidence>
<organism evidence="1">
    <name type="scientific">Siphoviridae sp. ctjOC2</name>
    <dbReference type="NCBI Taxonomy" id="2825632"/>
    <lineage>
        <taxon>Viruses</taxon>
        <taxon>Duplodnaviria</taxon>
        <taxon>Heunggongvirae</taxon>
        <taxon>Uroviricota</taxon>
        <taxon>Caudoviricetes</taxon>
    </lineage>
</organism>
<sequence>MGTRWWEYVTKVIGKDTYSAAANRAGFDKSAFTRWKNGARADPDFVVKFARNYNRNVLEALVAAGFLTDEEADLREVNTGGTTLKEATDAELTEELLLRLRLLEEDKPIDIHSDPCKTPIDAADDFDDDAIIARINAGVEQIAAQQATPPIEEHFT</sequence>
<accession>A0A8S5Q9L2</accession>
<reference evidence="1" key="1">
    <citation type="journal article" date="2021" name="Proc. Natl. Acad. Sci. U.S.A.">
        <title>A Catalog of Tens of Thousands of Viruses from Human Metagenomes Reveals Hidden Associations with Chronic Diseases.</title>
        <authorList>
            <person name="Tisza M.J."/>
            <person name="Buck C.B."/>
        </authorList>
    </citation>
    <scope>NUCLEOTIDE SEQUENCE</scope>
    <source>
        <strain evidence="1">CtjOC2</strain>
    </source>
</reference>
<proteinExistence type="predicted"/>